<dbReference type="AlphaFoldDB" id="A0A0H3I822"/>
<feature type="transmembrane region" description="Helical" evidence="6">
    <location>
        <begin position="12"/>
        <end position="29"/>
    </location>
</feature>
<evidence type="ECO:0000313" key="9">
    <source>
        <dbReference type="Proteomes" id="UP000008044"/>
    </source>
</evidence>
<comment type="subcellular location">
    <subcellularLocation>
        <location evidence="1">Cell membrane</location>
        <topology evidence="1">Multi-pass membrane protein</topology>
    </subcellularLocation>
</comment>
<dbReference type="InterPro" id="IPR052159">
    <property type="entry name" value="Competence_DNA_uptake"/>
</dbReference>
<organism evidence="8 9">
    <name type="scientific">Pectobacterium parmentieri</name>
    <dbReference type="NCBI Taxonomy" id="1905730"/>
    <lineage>
        <taxon>Bacteria</taxon>
        <taxon>Pseudomonadati</taxon>
        <taxon>Pseudomonadota</taxon>
        <taxon>Gammaproteobacteria</taxon>
        <taxon>Enterobacterales</taxon>
        <taxon>Pectobacteriaceae</taxon>
        <taxon>Pectobacterium</taxon>
    </lineage>
</organism>
<dbReference type="SMART" id="SM00849">
    <property type="entry name" value="Lactamase_B"/>
    <property type="match status" value="1"/>
</dbReference>
<gene>
    <name evidence="8" type="ordered locus">W5S_1986</name>
</gene>
<dbReference type="eggNOG" id="COG2333">
    <property type="taxonomic scope" value="Bacteria"/>
</dbReference>
<feature type="transmembrane region" description="Helical" evidence="6">
    <location>
        <begin position="434"/>
        <end position="451"/>
    </location>
</feature>
<evidence type="ECO:0000259" key="7">
    <source>
        <dbReference type="SMART" id="SM00849"/>
    </source>
</evidence>
<proteinExistence type="predicted"/>
<feature type="domain" description="Metallo-beta-lactamase" evidence="7">
    <location>
        <begin position="517"/>
        <end position="698"/>
    </location>
</feature>
<dbReference type="GO" id="GO:0030420">
    <property type="term" value="P:establishment of competence for transformation"/>
    <property type="evidence" value="ECO:0007669"/>
    <property type="project" value="InterPro"/>
</dbReference>
<dbReference type="InterPro" id="IPR004797">
    <property type="entry name" value="Competence_ComEC/Rec2"/>
</dbReference>
<evidence type="ECO:0000313" key="8">
    <source>
        <dbReference type="EMBL" id="AFI90076.1"/>
    </source>
</evidence>
<sequence length="763" mass="86733">MSWQGTMSVNSLAWAGVLGILPLLLLSHIPAQTPLWWGLGLSGCVIVVGYRYAGLRFVAIVVTSFCWASLNAQTLLLQIERFTQNSVSAVVTISSIRFSERNDTLLTVRLEEVNQQRIFPPLYAQLTLSPAMENWCGGQRWAITANFRPIHSRLNEGGFDSQRWAVAKRQPLSGRVLAANVVDSRCDFRQRTIAKAELQVQGLPWRSILLALTFGEMKTVSPELKALLQNTGTMHLMAISGLHIVLAGLFGWVIVRALQYGFPVRWIGYRLPLLTSVMVAWGYVWLAGGNPPAVRSALALSVWVCLKMWSVNCSAWQVWLWCVALILVSDPLSVLSDSFWLSCLAVASLIFWFQWVPLPYRLQTQRRWFWLRWIHLQTGITLLLMPLQLHIFHGVSITSLPANLWAVPLVTFVTTPLILLALSTIAFSPLSEMLWWLADVSLRVVFAPLTYLQTGWVYLDASLLIGSIAGWGAVVIWRFSWWRCYPMSVGALILVLLVFRIKRDEPEWRVDMLDVGHGLAIVIEQRGKAVLYDTGNRWEGGDMATREILPYLRWRGIDVEKIILSHSHMDHIGGLATLQTAYPDATIYSAINAVNHHSCLRGEQWRWQSLTFTVLWPLTLVERAENNDSCVIRVDDGKRSILLTGDLESDVEKALMRVERSALRANLLQIPHHGSKTSSSPPFIRAVNADVVMASAARYNPWRLPSIKIVERYQQQGYLWLDTASSGQLSARFFSDSWHIRRFRDHISPRWYHQWFGVRRYNE</sequence>
<dbReference type="EMBL" id="CP003415">
    <property type="protein sequence ID" value="AFI90076.1"/>
    <property type="molecule type" value="Genomic_DNA"/>
</dbReference>
<dbReference type="InterPro" id="IPR004477">
    <property type="entry name" value="ComEC_N"/>
</dbReference>
<evidence type="ECO:0000256" key="4">
    <source>
        <dbReference type="ARBA" id="ARBA00022989"/>
    </source>
</evidence>
<dbReference type="Pfam" id="PF03772">
    <property type="entry name" value="Competence"/>
    <property type="match status" value="1"/>
</dbReference>
<feature type="transmembrane region" description="Helical" evidence="6">
    <location>
        <begin position="404"/>
        <end position="427"/>
    </location>
</feature>
<feature type="transmembrane region" description="Helical" evidence="6">
    <location>
        <begin position="35"/>
        <end position="53"/>
    </location>
</feature>
<dbReference type="Proteomes" id="UP000008044">
    <property type="component" value="Chromosome"/>
</dbReference>
<keyword evidence="5 6" id="KW-0472">Membrane</keyword>
<accession>A0A0H3I822</accession>
<evidence type="ECO:0000256" key="5">
    <source>
        <dbReference type="ARBA" id="ARBA00023136"/>
    </source>
</evidence>
<evidence type="ECO:0000256" key="1">
    <source>
        <dbReference type="ARBA" id="ARBA00004651"/>
    </source>
</evidence>
<feature type="transmembrane region" description="Helical" evidence="6">
    <location>
        <begin position="339"/>
        <end position="358"/>
    </location>
</feature>
<dbReference type="eggNOG" id="COG0658">
    <property type="taxonomic scope" value="Bacteria"/>
</dbReference>
<feature type="transmembrane region" description="Helical" evidence="6">
    <location>
        <begin position="484"/>
        <end position="501"/>
    </location>
</feature>
<dbReference type="Pfam" id="PF00753">
    <property type="entry name" value="Lactamase_B"/>
    <property type="match status" value="1"/>
</dbReference>
<keyword evidence="2" id="KW-1003">Cell membrane</keyword>
<dbReference type="Gene3D" id="3.60.15.10">
    <property type="entry name" value="Ribonuclease Z/Hydroxyacylglutathione hydrolase-like"/>
    <property type="match status" value="1"/>
</dbReference>
<dbReference type="PATRIC" id="fig|1166016.3.peg.2001"/>
<dbReference type="NCBIfam" id="TIGR00360">
    <property type="entry name" value="ComEC_N-term"/>
    <property type="match status" value="1"/>
</dbReference>
<keyword evidence="3 6" id="KW-0812">Transmembrane</keyword>
<dbReference type="Pfam" id="PF13567">
    <property type="entry name" value="DUF4131"/>
    <property type="match status" value="1"/>
</dbReference>
<name>A0A0H3I822_PECPM</name>
<dbReference type="NCBIfam" id="NF008580">
    <property type="entry name" value="PRK11539.1"/>
    <property type="match status" value="1"/>
</dbReference>
<dbReference type="HOGENOM" id="CLU_010363_3_0_6"/>
<dbReference type="KEGG" id="pec:W5S_1986"/>
<dbReference type="PANTHER" id="PTHR30619:SF1">
    <property type="entry name" value="RECOMBINATION PROTEIN 2"/>
    <property type="match status" value="1"/>
</dbReference>
<dbReference type="InterPro" id="IPR025405">
    <property type="entry name" value="DUF4131"/>
</dbReference>
<reference evidence="8 9" key="1">
    <citation type="journal article" date="2012" name="J. Bacteriol.">
        <title>Genome sequence of Pectobacterium sp. strain SCC3193.</title>
        <authorList>
            <person name="Koskinen J.P."/>
            <person name="Laine P."/>
            <person name="Niemi O."/>
            <person name="Nykyri J."/>
            <person name="Harjunpaa H."/>
            <person name="Auvinen P."/>
            <person name="Paulin L."/>
            <person name="Pirhonen M."/>
            <person name="Palva T."/>
            <person name="Holm L."/>
        </authorList>
    </citation>
    <scope>NUCLEOTIDE SEQUENCE [LARGE SCALE GENOMIC DNA]</scope>
    <source>
        <strain evidence="8 9">SCC3193</strain>
    </source>
</reference>
<evidence type="ECO:0000256" key="3">
    <source>
        <dbReference type="ARBA" id="ARBA00022692"/>
    </source>
</evidence>
<keyword evidence="4 6" id="KW-1133">Transmembrane helix</keyword>
<feature type="transmembrane region" description="Helical" evidence="6">
    <location>
        <begin position="370"/>
        <end position="392"/>
    </location>
</feature>
<feature type="transmembrane region" description="Helical" evidence="6">
    <location>
        <begin position="267"/>
        <end position="286"/>
    </location>
</feature>
<evidence type="ECO:0000256" key="6">
    <source>
        <dbReference type="SAM" id="Phobius"/>
    </source>
</evidence>
<dbReference type="InterPro" id="IPR035681">
    <property type="entry name" value="ComA-like_MBL"/>
</dbReference>
<feature type="transmembrane region" description="Helical" evidence="6">
    <location>
        <begin position="298"/>
        <end position="327"/>
    </location>
</feature>
<dbReference type="CDD" id="cd07731">
    <property type="entry name" value="ComA-like_MBL-fold"/>
    <property type="match status" value="1"/>
</dbReference>
<dbReference type="STRING" id="1905730.W5S_1986"/>
<dbReference type="SUPFAM" id="SSF56281">
    <property type="entry name" value="Metallo-hydrolase/oxidoreductase"/>
    <property type="match status" value="1"/>
</dbReference>
<evidence type="ECO:0000256" key="2">
    <source>
        <dbReference type="ARBA" id="ARBA00022475"/>
    </source>
</evidence>
<dbReference type="GO" id="GO:0005886">
    <property type="term" value="C:plasma membrane"/>
    <property type="evidence" value="ECO:0007669"/>
    <property type="project" value="UniProtKB-SubCell"/>
</dbReference>
<protein>
    <submittedName>
        <fullName evidence="8">DNA internalization like competence protein</fullName>
    </submittedName>
</protein>
<dbReference type="PANTHER" id="PTHR30619">
    <property type="entry name" value="DNA INTERNALIZATION/COMPETENCE PROTEIN COMEC/REC2"/>
    <property type="match status" value="1"/>
</dbReference>
<feature type="transmembrane region" description="Helical" evidence="6">
    <location>
        <begin position="234"/>
        <end position="255"/>
    </location>
</feature>
<dbReference type="InterPro" id="IPR001279">
    <property type="entry name" value="Metallo-B-lactamas"/>
</dbReference>
<dbReference type="InterPro" id="IPR036866">
    <property type="entry name" value="RibonucZ/Hydroxyglut_hydro"/>
</dbReference>
<dbReference type="NCBIfam" id="TIGR00361">
    <property type="entry name" value="ComEC_Rec2"/>
    <property type="match status" value="1"/>
</dbReference>